<reference evidence="2 3" key="1">
    <citation type="journal article" date="2015" name="BMC Genomics">
        <title>Gene expression during zombie ant biting behavior reflects the complexity underlying fungal parasitic behavioral manipulation.</title>
        <authorList>
            <person name="de Bekker C."/>
            <person name="Ohm R.A."/>
            <person name="Loreto R.G."/>
            <person name="Sebastian A."/>
            <person name="Albert I."/>
            <person name="Merrow M."/>
            <person name="Brachmann A."/>
            <person name="Hughes D.P."/>
        </authorList>
    </citation>
    <scope>NUCLEOTIDE SEQUENCE [LARGE SCALE GENOMIC DNA]</scope>
    <source>
        <strain evidence="2 3">SC16a</strain>
    </source>
</reference>
<organism evidence="2 3">
    <name type="scientific">Ophiocordyceps unilateralis</name>
    <name type="common">Zombie-ant fungus</name>
    <name type="synonym">Torrubia unilateralis</name>
    <dbReference type="NCBI Taxonomy" id="268505"/>
    <lineage>
        <taxon>Eukaryota</taxon>
        <taxon>Fungi</taxon>
        <taxon>Dikarya</taxon>
        <taxon>Ascomycota</taxon>
        <taxon>Pezizomycotina</taxon>
        <taxon>Sordariomycetes</taxon>
        <taxon>Hypocreomycetidae</taxon>
        <taxon>Hypocreales</taxon>
        <taxon>Ophiocordycipitaceae</taxon>
        <taxon>Ophiocordyceps</taxon>
    </lineage>
</organism>
<name>A0A2A9P417_OPHUN</name>
<dbReference type="EMBL" id="LAZP02000834">
    <property type="protein sequence ID" value="PFH55613.1"/>
    <property type="molecule type" value="Genomic_DNA"/>
</dbReference>
<feature type="region of interest" description="Disordered" evidence="1">
    <location>
        <begin position="1"/>
        <end position="22"/>
    </location>
</feature>
<dbReference type="Proteomes" id="UP000037136">
    <property type="component" value="Unassembled WGS sequence"/>
</dbReference>
<reference evidence="2 3" key="2">
    <citation type="journal article" date="2017" name="Sci. Rep.">
        <title>Ant-infecting Ophiocordyceps genomes reveal a high diversity of potential behavioral manipulation genes and a possible major role for enterotoxins.</title>
        <authorList>
            <person name="de Bekker C."/>
            <person name="Ohm R.A."/>
            <person name="Evans H.C."/>
            <person name="Brachmann A."/>
            <person name="Hughes D.P."/>
        </authorList>
    </citation>
    <scope>NUCLEOTIDE SEQUENCE [LARGE SCALE GENOMIC DNA]</scope>
    <source>
        <strain evidence="2 3">SC16a</strain>
    </source>
</reference>
<gene>
    <name evidence="2" type="ORF">XA68_17945</name>
</gene>
<sequence length="95" mass="10730">MPCHQHDPSPRSGRDRRLPKGSLPTYMNAWMHTVRRHFPRVTRAPIAPTSSKSLWMYVPRGADHPSTPLQLPWIGLSITGEEMVRHLRIGVDAAG</sequence>
<comment type="caution">
    <text evidence="2">The sequence shown here is derived from an EMBL/GenBank/DDBJ whole genome shotgun (WGS) entry which is preliminary data.</text>
</comment>
<accession>A0A2A9P417</accession>
<evidence type="ECO:0000313" key="2">
    <source>
        <dbReference type="EMBL" id="PFH55613.1"/>
    </source>
</evidence>
<evidence type="ECO:0000313" key="3">
    <source>
        <dbReference type="Proteomes" id="UP000037136"/>
    </source>
</evidence>
<dbReference type="AlphaFoldDB" id="A0A2A9P417"/>
<keyword evidence="3" id="KW-1185">Reference proteome</keyword>
<protein>
    <submittedName>
        <fullName evidence="2">Uncharacterized protein</fullName>
    </submittedName>
</protein>
<feature type="compositionally biased region" description="Basic and acidic residues" evidence="1">
    <location>
        <begin position="1"/>
        <end position="18"/>
    </location>
</feature>
<proteinExistence type="predicted"/>
<evidence type="ECO:0000256" key="1">
    <source>
        <dbReference type="SAM" id="MobiDB-lite"/>
    </source>
</evidence>